<dbReference type="HAMAP" id="MF_01940">
    <property type="entry name" value="RNA_CPDase"/>
    <property type="match status" value="1"/>
</dbReference>
<keyword evidence="4" id="KW-0436">Ligase</keyword>
<proteinExistence type="inferred from homology"/>
<accession>A0A6B8WAU7</accession>
<comment type="similarity">
    <text evidence="2">Belongs to the 2H phosphoesterase superfamily. ThpR family.</text>
</comment>
<dbReference type="NCBIfam" id="TIGR02258">
    <property type="entry name" value="2_5_ligase"/>
    <property type="match status" value="1"/>
</dbReference>
<dbReference type="EMBL" id="CP046455">
    <property type="protein sequence ID" value="QGU07966.1"/>
    <property type="molecule type" value="Genomic_DNA"/>
</dbReference>
<sequence>MRLFASISPSTQAREHLLGALRPISADLGPDLRWTDPQQWHLTLAFYGEQPEGAIEDLLGHLAMAAAGARAMELNLRGAGSFNRRNLWVGVGGETPMLKQLMADCLLDPSERSRQRAHLTVARNQRGRQRGWDPVLDDVVHALAVYQGPDFPVTQIDLVKSTLGAGRGGEPRYEVLASVPLAAQHIDAGY</sequence>
<feature type="short sequence motif" description="HXTX 1" evidence="2">
    <location>
        <begin position="41"/>
        <end position="44"/>
    </location>
</feature>
<dbReference type="EC" id="3.1.4.58" evidence="2"/>
<comment type="function">
    <text evidence="2">Hydrolyzes RNA 2',3'-cyclic phosphodiester to an RNA 2'-phosphomonoester.</text>
</comment>
<dbReference type="Gene3D" id="3.90.1140.10">
    <property type="entry name" value="Cyclic phosphodiesterase"/>
    <property type="match status" value="1"/>
</dbReference>
<evidence type="ECO:0000259" key="3">
    <source>
        <dbReference type="Pfam" id="PF02834"/>
    </source>
</evidence>
<dbReference type="InterPro" id="IPR004175">
    <property type="entry name" value="RNA_CPDase"/>
</dbReference>
<dbReference type="PANTHER" id="PTHR35561:SF1">
    <property type="entry name" value="RNA 2',3'-CYCLIC PHOSPHODIESTERASE"/>
    <property type="match status" value="1"/>
</dbReference>
<dbReference type="SUPFAM" id="SSF55144">
    <property type="entry name" value="LigT-like"/>
    <property type="match status" value="1"/>
</dbReference>
<evidence type="ECO:0000256" key="1">
    <source>
        <dbReference type="ARBA" id="ARBA00022801"/>
    </source>
</evidence>
<dbReference type="RefSeq" id="WP_156231398.1">
    <property type="nucleotide sequence ID" value="NZ_CP046455.1"/>
</dbReference>
<dbReference type="GO" id="GO:0016874">
    <property type="term" value="F:ligase activity"/>
    <property type="evidence" value="ECO:0007669"/>
    <property type="project" value="UniProtKB-KW"/>
</dbReference>
<dbReference type="InterPro" id="IPR014051">
    <property type="entry name" value="Phosphoesterase_HXTX"/>
</dbReference>
<evidence type="ECO:0000313" key="4">
    <source>
        <dbReference type="EMBL" id="QGU07966.1"/>
    </source>
</evidence>
<feature type="active site" description="Proton donor" evidence="2">
    <location>
        <position position="41"/>
    </location>
</feature>
<comment type="catalytic activity">
    <reaction evidence="2">
        <text>a 3'-end 2',3'-cyclophospho-ribonucleotide-RNA + H2O = a 3'-end 2'-phospho-ribonucleotide-RNA + H(+)</text>
        <dbReference type="Rhea" id="RHEA:11828"/>
        <dbReference type="Rhea" id="RHEA-COMP:10464"/>
        <dbReference type="Rhea" id="RHEA-COMP:17353"/>
        <dbReference type="ChEBI" id="CHEBI:15377"/>
        <dbReference type="ChEBI" id="CHEBI:15378"/>
        <dbReference type="ChEBI" id="CHEBI:83064"/>
        <dbReference type="ChEBI" id="CHEBI:173113"/>
        <dbReference type="EC" id="3.1.4.58"/>
    </reaction>
</comment>
<dbReference type="GO" id="GO:0008664">
    <property type="term" value="F:RNA 2',3'-cyclic 3'-phosphodiesterase activity"/>
    <property type="evidence" value="ECO:0007669"/>
    <property type="project" value="UniProtKB-EC"/>
</dbReference>
<keyword evidence="5" id="KW-1185">Reference proteome</keyword>
<reference evidence="4 5" key="1">
    <citation type="submission" date="2019-11" db="EMBL/GenBank/DDBJ databases">
        <title>Complete genome sequence of Corynebacterium kalinowskii 1959, a novel Corynebacterium species isolated from soil of a small paddock in Vilsendorf, Germany.</title>
        <authorList>
            <person name="Schaffert L."/>
            <person name="Ruwe M."/>
            <person name="Milse J."/>
            <person name="Hanuschka K."/>
            <person name="Ortseifen V."/>
            <person name="Droste J."/>
            <person name="Brandt D."/>
            <person name="Schlueter L."/>
            <person name="Kutter Y."/>
            <person name="Vinke S."/>
            <person name="Viehoefer P."/>
            <person name="Jacob L."/>
            <person name="Luebke N.-C."/>
            <person name="Schulte-Berndt E."/>
            <person name="Hain C."/>
            <person name="Linder M."/>
            <person name="Schmidt P."/>
            <person name="Wollenschlaeger L."/>
            <person name="Luttermann T."/>
            <person name="Thieme E."/>
            <person name="Hassa J."/>
            <person name="Haak M."/>
            <person name="Wittchen M."/>
            <person name="Mentz A."/>
            <person name="Persicke M."/>
            <person name="Busche T."/>
            <person name="Ruckert C."/>
        </authorList>
    </citation>
    <scope>NUCLEOTIDE SEQUENCE [LARGE SCALE GENOMIC DNA]</scope>
    <source>
        <strain evidence="4 5">2039</strain>
    </source>
</reference>
<dbReference type="InterPro" id="IPR009097">
    <property type="entry name" value="Cyclic_Pdiesterase"/>
</dbReference>
<name>A0A6B8WAU7_9CORY</name>
<feature type="short sequence motif" description="HXTX 2" evidence="2">
    <location>
        <begin position="118"/>
        <end position="121"/>
    </location>
</feature>
<dbReference type="Proteomes" id="UP000424462">
    <property type="component" value="Chromosome"/>
</dbReference>
<feature type="domain" description="Phosphoesterase HXTX" evidence="3">
    <location>
        <begin position="8"/>
        <end position="85"/>
    </location>
</feature>
<organism evidence="4 5">
    <name type="scientific">Corynebacterium occultum</name>
    <dbReference type="NCBI Taxonomy" id="2675219"/>
    <lineage>
        <taxon>Bacteria</taxon>
        <taxon>Bacillati</taxon>
        <taxon>Actinomycetota</taxon>
        <taxon>Actinomycetes</taxon>
        <taxon>Mycobacteriales</taxon>
        <taxon>Corynebacteriaceae</taxon>
        <taxon>Corynebacterium</taxon>
    </lineage>
</organism>
<dbReference type="GO" id="GO:0004113">
    <property type="term" value="F:2',3'-cyclic-nucleotide 3'-phosphodiesterase activity"/>
    <property type="evidence" value="ECO:0007669"/>
    <property type="project" value="InterPro"/>
</dbReference>
<dbReference type="AlphaFoldDB" id="A0A6B8WAU7"/>
<evidence type="ECO:0000313" key="5">
    <source>
        <dbReference type="Proteomes" id="UP000424462"/>
    </source>
</evidence>
<evidence type="ECO:0000256" key="2">
    <source>
        <dbReference type="HAMAP-Rule" id="MF_01940"/>
    </source>
</evidence>
<protein>
    <recommendedName>
        <fullName evidence="2">RNA 2',3'-cyclic phosphodiesterase</fullName>
        <shortName evidence="2">RNA 2',3'-CPDase</shortName>
        <ecNumber evidence="2">3.1.4.58</ecNumber>
    </recommendedName>
</protein>
<gene>
    <name evidence="4" type="ORF">COCCU_10235</name>
</gene>
<dbReference type="KEGG" id="cok:COCCU_10235"/>
<feature type="active site" description="Proton acceptor" evidence="2">
    <location>
        <position position="118"/>
    </location>
</feature>
<dbReference type="Pfam" id="PF02834">
    <property type="entry name" value="LigT_PEase"/>
    <property type="match status" value="1"/>
</dbReference>
<dbReference type="PANTHER" id="PTHR35561">
    <property type="entry name" value="RNA 2',3'-CYCLIC PHOSPHODIESTERASE"/>
    <property type="match status" value="1"/>
</dbReference>
<keyword evidence="1 2" id="KW-0378">Hydrolase</keyword>